<reference evidence="3 4" key="1">
    <citation type="submission" date="2017-02" db="EMBL/GenBank/DDBJ databases">
        <authorList>
            <person name="Peterson S.W."/>
        </authorList>
    </citation>
    <scope>NUCLEOTIDE SEQUENCE [LARGE SCALE GENOMIC DNA]</scope>
    <source>
        <strain evidence="3 4">ATCC BAA-908</strain>
    </source>
</reference>
<protein>
    <recommendedName>
        <fullName evidence="2">HD-GYP domain-containing protein</fullName>
    </recommendedName>
</protein>
<dbReference type="Proteomes" id="UP000190423">
    <property type="component" value="Unassembled WGS sequence"/>
</dbReference>
<evidence type="ECO:0000313" key="3">
    <source>
        <dbReference type="EMBL" id="SJZ29735.1"/>
    </source>
</evidence>
<keyword evidence="1" id="KW-1133">Transmembrane helix</keyword>
<dbReference type="InterPro" id="IPR037522">
    <property type="entry name" value="HD_GYP_dom"/>
</dbReference>
<dbReference type="GeneID" id="78315561"/>
<name>A0A1T4JHT7_TREPO</name>
<dbReference type="Gene3D" id="1.10.3210.10">
    <property type="entry name" value="Hypothetical protein af1432"/>
    <property type="match status" value="1"/>
</dbReference>
<dbReference type="RefSeq" id="WP_078932151.1">
    <property type="nucleotide sequence ID" value="NZ_FUWG01000002.1"/>
</dbReference>
<dbReference type="PROSITE" id="PS51832">
    <property type="entry name" value="HD_GYP"/>
    <property type="match status" value="1"/>
</dbReference>
<organism evidence="3 4">
    <name type="scientific">Treponema porcinum</name>
    <dbReference type="NCBI Taxonomy" id="261392"/>
    <lineage>
        <taxon>Bacteria</taxon>
        <taxon>Pseudomonadati</taxon>
        <taxon>Spirochaetota</taxon>
        <taxon>Spirochaetia</taxon>
        <taxon>Spirochaetales</taxon>
        <taxon>Treponemataceae</taxon>
        <taxon>Treponema</taxon>
    </lineage>
</organism>
<keyword evidence="4" id="KW-1185">Reference proteome</keyword>
<keyword evidence="1" id="KW-0472">Membrane</keyword>
<dbReference type="EMBL" id="FUWG01000002">
    <property type="protein sequence ID" value="SJZ29735.1"/>
    <property type="molecule type" value="Genomic_DNA"/>
</dbReference>
<evidence type="ECO:0000259" key="2">
    <source>
        <dbReference type="PROSITE" id="PS51832"/>
    </source>
</evidence>
<dbReference type="AlphaFoldDB" id="A0A1T4JHT7"/>
<gene>
    <name evidence="3" type="ORF">SAMN02745149_00239</name>
</gene>
<dbReference type="STRING" id="261392.SAMN02745149_00239"/>
<accession>A0A1T4JHT7</accession>
<evidence type="ECO:0000256" key="1">
    <source>
        <dbReference type="SAM" id="Phobius"/>
    </source>
</evidence>
<feature type="domain" description="HD-GYP" evidence="2">
    <location>
        <begin position="14"/>
        <end position="89"/>
    </location>
</feature>
<evidence type="ECO:0000313" key="4">
    <source>
        <dbReference type="Proteomes" id="UP000190423"/>
    </source>
</evidence>
<proteinExistence type="predicted"/>
<feature type="transmembrane region" description="Helical" evidence="1">
    <location>
        <begin position="12"/>
        <end position="33"/>
    </location>
</feature>
<sequence length="89" mass="10141">MKFSRKETVKISIIYSLILIFANILGILISSTIESPGGHIKRTSECVRIFVNKLKNTEQYKKYSDSFYQSVVRAAPMHDLGKIAVEMPF</sequence>
<keyword evidence="1" id="KW-0812">Transmembrane</keyword>